<evidence type="ECO:0000313" key="2">
    <source>
        <dbReference type="Proteomes" id="UP000060487"/>
    </source>
</evidence>
<proteinExistence type="predicted"/>
<dbReference type="RefSeq" id="WP_085050757.1">
    <property type="nucleotide sequence ID" value="NZ_LNQR01000005.1"/>
</dbReference>
<protein>
    <recommendedName>
        <fullName evidence="3">Secreted protein</fullName>
    </recommendedName>
</protein>
<reference evidence="1 2" key="1">
    <citation type="submission" date="2015-11" db="EMBL/GenBank/DDBJ databases">
        <authorList>
            <person name="Lin W."/>
        </authorList>
    </citation>
    <scope>NUCLEOTIDE SEQUENCE [LARGE SCALE GENOMIC DNA]</scope>
    <source>
        <strain evidence="1 2">HCH-1</strain>
    </source>
</reference>
<evidence type="ECO:0000313" key="1">
    <source>
        <dbReference type="EMBL" id="KWT94493.1"/>
    </source>
</evidence>
<dbReference type="PROSITE" id="PS51257">
    <property type="entry name" value="PROKAR_LIPOPROTEIN"/>
    <property type="match status" value="1"/>
</dbReference>
<gene>
    <name evidence="1" type="ORF">ASN18_0223</name>
</gene>
<accession>A0ABR5SJD1</accession>
<evidence type="ECO:0008006" key="3">
    <source>
        <dbReference type="Google" id="ProtNLM"/>
    </source>
</evidence>
<sequence>MKKIALSILIWALASCSADKGMKGKNAAATNDPYAGLWSMLVLPKPPDVKPLKEGIKAVFKDASHSKGKGKISVGTA</sequence>
<organism evidence="1 2">
    <name type="scientific">Candidatus Magnetominusculus xianensis</name>
    <dbReference type="NCBI Taxonomy" id="1748249"/>
    <lineage>
        <taxon>Bacteria</taxon>
        <taxon>Pseudomonadati</taxon>
        <taxon>Nitrospirota</taxon>
        <taxon>Nitrospiria</taxon>
        <taxon>Nitrospirales</taxon>
        <taxon>Nitrospiraceae</taxon>
        <taxon>Candidatus Magnetominusculus</taxon>
    </lineage>
</organism>
<name>A0ABR5SJD1_9BACT</name>
<comment type="caution">
    <text evidence="1">The sequence shown here is derived from an EMBL/GenBank/DDBJ whole genome shotgun (WGS) entry which is preliminary data.</text>
</comment>
<keyword evidence="2" id="KW-1185">Reference proteome</keyword>
<dbReference type="EMBL" id="LNQR01000005">
    <property type="protein sequence ID" value="KWT94493.1"/>
    <property type="molecule type" value="Genomic_DNA"/>
</dbReference>
<dbReference type="Proteomes" id="UP000060487">
    <property type="component" value="Unassembled WGS sequence"/>
</dbReference>